<evidence type="ECO:0000313" key="3">
    <source>
        <dbReference type="Proteomes" id="UP000198956"/>
    </source>
</evidence>
<evidence type="ECO:0000313" key="2">
    <source>
        <dbReference type="EMBL" id="SDH71562.1"/>
    </source>
</evidence>
<name>A0A1G8ENX2_ANETH</name>
<dbReference type="Proteomes" id="UP000198956">
    <property type="component" value="Unassembled WGS sequence"/>
</dbReference>
<dbReference type="SUPFAM" id="SSF69279">
    <property type="entry name" value="Phage tail proteins"/>
    <property type="match status" value="1"/>
</dbReference>
<sequence>MPHQLFLTNNGKRTELTPIVGQITWSDSLEELGQKLDFVLPSTASTPYMPRFDMRVGDIVTMTNNGKIIFMGYIFEITYTEKTRTVTCYDPLFYLNKSKTTVQFRGNKTATACIKELLAPFKIPTQHIADMKTKIKKIYNEQTYSEILRDILYQAKREIGEDYRFQMENGKLLIDRQYAFLINTSLELFTGSGKFDLLEFISNPQRRVSITELRNSIVITKDDQVYTHIADTGSIGKYGLLQETISFDGNTLADAKRQALSALRELNRVNEESSFDLLGHDYVRSGRVLQVNEPKTGIIGQFIITSTNHTLANGIHKMNITLKRY</sequence>
<dbReference type="AlphaFoldDB" id="A0A1G8ENX2"/>
<proteinExistence type="predicted"/>
<organism evidence="2 3">
    <name type="scientific">Aneurinibacillus thermoaerophilus</name>
    <dbReference type="NCBI Taxonomy" id="143495"/>
    <lineage>
        <taxon>Bacteria</taxon>
        <taxon>Bacillati</taxon>
        <taxon>Bacillota</taxon>
        <taxon>Bacilli</taxon>
        <taxon>Bacillales</taxon>
        <taxon>Paenibacillaceae</taxon>
        <taxon>Aneurinibacillus group</taxon>
        <taxon>Aneurinibacillus</taxon>
    </lineage>
</organism>
<feature type="domain" description="YqbQ/XkdQ" evidence="1">
    <location>
        <begin position="23"/>
        <end position="323"/>
    </location>
</feature>
<reference evidence="2 3" key="1">
    <citation type="submission" date="2016-10" db="EMBL/GenBank/DDBJ databases">
        <authorList>
            <person name="de Groot N.N."/>
        </authorList>
    </citation>
    <scope>NUCLEOTIDE SEQUENCE [LARGE SCALE GENOMIC DNA]</scope>
    <source>
        <strain evidence="2 3">L 420-91</strain>
    </source>
</reference>
<dbReference type="Pfam" id="PF24032">
    <property type="entry name" value="YQBQ"/>
    <property type="match status" value="1"/>
</dbReference>
<dbReference type="RefSeq" id="WP_327851301.1">
    <property type="nucleotide sequence ID" value="NZ_JARLVZ010000061.1"/>
</dbReference>
<dbReference type="EMBL" id="FNDE01000046">
    <property type="protein sequence ID" value="SDH71562.1"/>
    <property type="molecule type" value="Genomic_DNA"/>
</dbReference>
<protein>
    <recommendedName>
        <fullName evidence="1">YqbQ/XkdQ domain-containing protein</fullName>
    </recommendedName>
</protein>
<evidence type="ECO:0000259" key="1">
    <source>
        <dbReference type="Pfam" id="PF24032"/>
    </source>
</evidence>
<gene>
    <name evidence="2" type="ORF">SAMN04489735_104625</name>
</gene>
<accession>A0A1G8ENX2</accession>
<dbReference type="InterPro" id="IPR056937">
    <property type="entry name" value="YqbQ/XkdQ"/>
</dbReference>